<dbReference type="EMBL" id="JAAQTL010000001">
    <property type="protein sequence ID" value="NID14343.1"/>
    <property type="molecule type" value="Genomic_DNA"/>
</dbReference>
<dbReference type="Proteomes" id="UP000518878">
    <property type="component" value="Unassembled WGS sequence"/>
</dbReference>
<evidence type="ECO:0000313" key="2">
    <source>
        <dbReference type="EMBL" id="NID14343.1"/>
    </source>
</evidence>
<keyword evidence="3" id="KW-1185">Reference proteome</keyword>
<proteinExistence type="predicted"/>
<gene>
    <name evidence="2" type="ORF">HBF32_02555</name>
</gene>
<reference evidence="2 3" key="1">
    <citation type="journal article" date="2006" name="Int. J. Syst. Evol. Microbiol.">
        <title>Dyella yeojuensis sp. nov., isolated from greenhouse soil in Korea.</title>
        <authorList>
            <person name="Kim B.Y."/>
            <person name="Weon H.Y."/>
            <person name="Lee K.H."/>
            <person name="Seok S.J."/>
            <person name="Kwon S.W."/>
            <person name="Go S.J."/>
            <person name="Stackebrandt E."/>
        </authorList>
    </citation>
    <scope>NUCLEOTIDE SEQUENCE [LARGE SCALE GENOMIC DNA]</scope>
    <source>
        <strain evidence="2 3">DSM 17673</strain>
    </source>
</reference>
<organism evidence="2 3">
    <name type="scientific">Luteibacter yeojuensis</name>
    <dbReference type="NCBI Taxonomy" id="345309"/>
    <lineage>
        <taxon>Bacteria</taxon>
        <taxon>Pseudomonadati</taxon>
        <taxon>Pseudomonadota</taxon>
        <taxon>Gammaproteobacteria</taxon>
        <taxon>Lysobacterales</taxon>
        <taxon>Rhodanobacteraceae</taxon>
        <taxon>Luteibacter</taxon>
    </lineage>
</organism>
<comment type="caution">
    <text evidence="2">The sequence shown here is derived from an EMBL/GenBank/DDBJ whole genome shotgun (WGS) entry which is preliminary data.</text>
</comment>
<evidence type="ECO:0000313" key="3">
    <source>
        <dbReference type="Proteomes" id="UP000518878"/>
    </source>
</evidence>
<evidence type="ECO:0000256" key="1">
    <source>
        <dbReference type="SAM" id="MobiDB-lite"/>
    </source>
</evidence>
<protein>
    <submittedName>
        <fullName evidence="2">Uncharacterized protein</fullName>
    </submittedName>
</protein>
<feature type="region of interest" description="Disordered" evidence="1">
    <location>
        <begin position="1"/>
        <end position="23"/>
    </location>
</feature>
<sequence length="91" mass="10236">MTMHPAFAQALKPFAPPAANDDPLTRLLRLPFEVRLDDEGNYTQANKADVIQALDELAEKHIDELEARVLELTLARGERNAELDRINREAA</sequence>
<dbReference type="RefSeq" id="WP_166698061.1">
    <property type="nucleotide sequence ID" value="NZ_JAAQTL010000001.1"/>
</dbReference>
<name>A0A7X5TP32_9GAMM</name>
<accession>A0A7X5TP32</accession>
<dbReference type="AlphaFoldDB" id="A0A7X5TP32"/>